<evidence type="ECO:0000313" key="3">
    <source>
        <dbReference type="EMBL" id="OWF65890.1"/>
    </source>
</evidence>
<name>A0A210RY69_9BURK</name>
<evidence type="ECO:0008006" key="5">
    <source>
        <dbReference type="Google" id="ProtNLM"/>
    </source>
</evidence>
<dbReference type="Gene3D" id="3.30.70.60">
    <property type="match status" value="1"/>
</dbReference>
<comment type="caution">
    <text evidence="3">The sequence shown here is derived from an EMBL/GenBank/DDBJ whole genome shotgun (WGS) entry which is preliminary data.</text>
</comment>
<sequence>MNLSELKNLDIGLLFKKLLTKNSSLKGPQAKIVLWSALGVLVFVVYIVFIFMPYLAERDAIEQKIAAIPEMEAKIKYLEIANRKAHEDLVQTEMNYIELNRLFSVQSELEELYQRLSQMASSQGMTITSLATDGEEAIYPGGKPLPAGQSAKAPGTPSAPNNLPNNPQVAQGAPGAPTAPPLFYRIKLKVEMSGNYSRYMRYRKLLAGFEKSVNIDKEQITLVSGDTHGLVQIKAQLSTYRLPDKLQTKLASATAPEKQTTSLLVMVEEKIQKIGQYLIANAVAAPPKAKNDTSGLSKNEEVIMNANSADPSGRAIERDPFSKSSSGMIEGGRDPRYSPLVMADPQSYIIMGVVVSNSVKAAMIRTDFRESFVVKVGDRLGNQGGIISDIDMDGVILRQPNGKVRLFLQSQPGQFPITDPNKSAGGAR</sequence>
<feature type="transmembrane region" description="Helical" evidence="2">
    <location>
        <begin position="32"/>
        <end position="55"/>
    </location>
</feature>
<keyword evidence="2" id="KW-1133">Transmembrane helix</keyword>
<dbReference type="EMBL" id="NAIA01000003">
    <property type="protein sequence ID" value="OWF65890.1"/>
    <property type="molecule type" value="Genomic_DNA"/>
</dbReference>
<organism evidence="3 4">
    <name type="scientific">Polynucleobacter hirudinilacicola</name>
    <dbReference type="NCBI Taxonomy" id="1743166"/>
    <lineage>
        <taxon>Bacteria</taxon>
        <taxon>Pseudomonadati</taxon>
        <taxon>Pseudomonadota</taxon>
        <taxon>Betaproteobacteria</taxon>
        <taxon>Burkholderiales</taxon>
        <taxon>Burkholderiaceae</taxon>
        <taxon>Polynucleobacter</taxon>
    </lineage>
</organism>
<dbReference type="InterPro" id="IPR014717">
    <property type="entry name" value="Transl_elong_EF1B/ribsomal_bS6"/>
</dbReference>
<dbReference type="Proteomes" id="UP000196880">
    <property type="component" value="Unassembled WGS sequence"/>
</dbReference>
<proteinExistence type="predicted"/>
<evidence type="ECO:0000313" key="4">
    <source>
        <dbReference type="Proteomes" id="UP000196880"/>
    </source>
</evidence>
<protein>
    <recommendedName>
        <fullName evidence="5">Pilus assembly protein PilO</fullName>
    </recommendedName>
</protein>
<gene>
    <name evidence="3" type="ORF">B6A14_09030</name>
</gene>
<feature type="region of interest" description="Disordered" evidence="1">
    <location>
        <begin position="138"/>
        <end position="174"/>
    </location>
</feature>
<keyword evidence="2" id="KW-0472">Membrane</keyword>
<dbReference type="OrthoDB" id="9126235at2"/>
<dbReference type="AlphaFoldDB" id="A0A210RY69"/>
<feature type="region of interest" description="Disordered" evidence="1">
    <location>
        <begin position="310"/>
        <end position="332"/>
    </location>
</feature>
<accession>A0A210RY69</accession>
<evidence type="ECO:0000256" key="1">
    <source>
        <dbReference type="SAM" id="MobiDB-lite"/>
    </source>
</evidence>
<dbReference type="RefSeq" id="WP_087910124.1">
    <property type="nucleotide sequence ID" value="NZ_NAIA01000003.1"/>
</dbReference>
<reference evidence="3 4" key="1">
    <citation type="submission" date="2017-03" db="EMBL/GenBank/DDBJ databases">
        <title>New species Polynucleobacter sp. MWH-EgelM1-30-B4.</title>
        <authorList>
            <person name="Hahn M.W."/>
        </authorList>
    </citation>
    <scope>NUCLEOTIDE SEQUENCE [LARGE SCALE GENOMIC DNA]</scope>
    <source>
        <strain evidence="3 4">MWH-EgelM1-30-B4</strain>
    </source>
</reference>
<keyword evidence="2" id="KW-0812">Transmembrane</keyword>
<dbReference type="Gene3D" id="2.30.30.830">
    <property type="match status" value="1"/>
</dbReference>
<keyword evidence="4" id="KW-1185">Reference proteome</keyword>
<evidence type="ECO:0000256" key="2">
    <source>
        <dbReference type="SAM" id="Phobius"/>
    </source>
</evidence>